<dbReference type="InterPro" id="IPR020026">
    <property type="entry name" value="PseC"/>
</dbReference>
<dbReference type="Gene3D" id="3.90.1150.10">
    <property type="entry name" value="Aspartate Aminotransferase, domain 1"/>
    <property type="match status" value="1"/>
</dbReference>
<dbReference type="Proteomes" id="UP000322283">
    <property type="component" value="Unassembled WGS sequence"/>
</dbReference>
<dbReference type="RefSeq" id="WP_069588786.1">
    <property type="nucleotide sequence ID" value="NZ_CP017019.1"/>
</dbReference>
<dbReference type="PANTHER" id="PTHR30244:SF34">
    <property type="entry name" value="DTDP-4-AMINO-4,6-DIDEOXYGALACTOSE TRANSAMINASE"/>
    <property type="match status" value="1"/>
</dbReference>
<dbReference type="GO" id="GO:0030170">
    <property type="term" value="F:pyridoxal phosphate binding"/>
    <property type="evidence" value="ECO:0007669"/>
    <property type="project" value="TreeGrafter"/>
</dbReference>
<dbReference type="CDD" id="cd00616">
    <property type="entry name" value="AHBA_syn"/>
    <property type="match status" value="1"/>
</dbReference>
<dbReference type="InterPro" id="IPR015422">
    <property type="entry name" value="PyrdxlP-dep_Trfase_small"/>
</dbReference>
<dbReference type="InterPro" id="IPR000653">
    <property type="entry name" value="DegT/StrS_aminotransferase"/>
</dbReference>
<reference evidence="5 7" key="2">
    <citation type="submission" date="2019-05" db="EMBL/GenBank/DDBJ databases">
        <title>Genome sequence of Moorella thermoacetica ATCC 33924.</title>
        <authorList>
            <person name="Poehlein A."/>
            <person name="Bengelsdorf F.R."/>
            <person name="Duerre P."/>
            <person name="Daniel R."/>
        </authorList>
    </citation>
    <scope>NUCLEOTIDE SEQUENCE [LARGE SCALE GENOMIC DNA]</scope>
    <source>
        <strain evidence="5 7">ATCC 33924</strain>
    </source>
</reference>
<dbReference type="EMBL" id="CP017019">
    <property type="protein sequence ID" value="AOQ23404.1"/>
    <property type="molecule type" value="Genomic_DNA"/>
</dbReference>
<dbReference type="PANTHER" id="PTHR30244">
    <property type="entry name" value="TRANSAMINASE"/>
    <property type="match status" value="1"/>
</dbReference>
<evidence type="ECO:0000256" key="1">
    <source>
        <dbReference type="PIRSR" id="PIRSR000390-1"/>
    </source>
</evidence>
<evidence type="ECO:0000313" key="6">
    <source>
        <dbReference type="Proteomes" id="UP000094598"/>
    </source>
</evidence>
<feature type="modified residue" description="N6-(pyridoxal phosphate)lysine" evidence="2">
    <location>
        <position position="185"/>
    </location>
</feature>
<dbReference type="InterPro" id="IPR015421">
    <property type="entry name" value="PyrdxlP-dep_Trfase_major"/>
</dbReference>
<evidence type="ECO:0000313" key="4">
    <source>
        <dbReference type="EMBL" id="AOQ23404.1"/>
    </source>
</evidence>
<dbReference type="GO" id="GO:0099620">
    <property type="term" value="F:UDP-4-amino-4-deoxy-L-arabinose aminotransferase"/>
    <property type="evidence" value="ECO:0007669"/>
    <property type="project" value="UniProtKB-EC"/>
</dbReference>
<dbReference type="EC" id="2.6.1.87" evidence="4"/>
<dbReference type="Pfam" id="PF01041">
    <property type="entry name" value="DegT_DnrJ_EryC1"/>
    <property type="match status" value="1"/>
</dbReference>
<evidence type="ECO:0000313" key="7">
    <source>
        <dbReference type="Proteomes" id="UP000322283"/>
    </source>
</evidence>
<feature type="active site" description="Proton acceptor" evidence="1">
    <location>
        <position position="185"/>
    </location>
</feature>
<dbReference type="Proteomes" id="UP000094598">
    <property type="component" value="Chromosome"/>
</dbReference>
<protein>
    <submittedName>
        <fullName evidence="4">UDP-4-amino-4-deoxy-L-arabinose--oxoglutarate aminotransferase</fullName>
        <ecNumber evidence="4">2.6.1.87</ecNumber>
    </submittedName>
</protein>
<accession>A0AAC9HGK9</accession>
<comment type="similarity">
    <text evidence="3">Belongs to the DegT/DnrJ/EryC1 family.</text>
</comment>
<name>A0AAC9HGK9_NEOTH</name>
<dbReference type="NCBIfam" id="TIGR03588">
    <property type="entry name" value="PseC"/>
    <property type="match status" value="1"/>
</dbReference>
<keyword evidence="4" id="KW-0032">Aminotransferase</keyword>
<organism evidence="4 6">
    <name type="scientific">Neomoorella thermoacetica</name>
    <name type="common">Clostridium thermoaceticum</name>
    <dbReference type="NCBI Taxonomy" id="1525"/>
    <lineage>
        <taxon>Bacteria</taxon>
        <taxon>Bacillati</taxon>
        <taxon>Bacillota</taxon>
        <taxon>Clostridia</taxon>
        <taxon>Neomoorellales</taxon>
        <taxon>Neomoorellaceae</taxon>
        <taxon>Neomoorella</taxon>
    </lineage>
</organism>
<keyword evidence="4" id="KW-0808">Transferase</keyword>
<dbReference type="InterPro" id="IPR015424">
    <property type="entry name" value="PyrdxlP-dep_Trfase"/>
</dbReference>
<evidence type="ECO:0000256" key="3">
    <source>
        <dbReference type="RuleBase" id="RU004508"/>
    </source>
</evidence>
<dbReference type="AlphaFoldDB" id="A0AAC9HGK9"/>
<gene>
    <name evidence="4" type="primary">arnB_2</name>
    <name evidence="5" type="synonym">arnB</name>
    <name evidence="4" type="ORF">Maut_00946</name>
    <name evidence="5" type="ORF">MTAT_29770</name>
</gene>
<dbReference type="Gene3D" id="3.40.640.10">
    <property type="entry name" value="Type I PLP-dependent aspartate aminotransferase-like (Major domain)"/>
    <property type="match status" value="1"/>
</dbReference>
<dbReference type="EMBL" id="VCDX01000023">
    <property type="protein sequence ID" value="TYL06935.1"/>
    <property type="molecule type" value="Genomic_DNA"/>
</dbReference>
<proteinExistence type="inferred from homology"/>
<evidence type="ECO:0000313" key="5">
    <source>
        <dbReference type="EMBL" id="TYL06935.1"/>
    </source>
</evidence>
<dbReference type="SUPFAM" id="SSF53383">
    <property type="entry name" value="PLP-dependent transferases"/>
    <property type="match status" value="1"/>
</dbReference>
<evidence type="ECO:0000256" key="2">
    <source>
        <dbReference type="PIRSR" id="PIRSR000390-2"/>
    </source>
</evidence>
<dbReference type="PIRSF" id="PIRSF000390">
    <property type="entry name" value="PLP_StrS"/>
    <property type="match status" value="1"/>
</dbReference>
<reference evidence="4 6" key="1">
    <citation type="submission" date="2016-08" db="EMBL/GenBank/DDBJ databases">
        <title>Moorella thermoacetica DSM 103132.</title>
        <authorList>
            <person name="Jendresen C.B."/>
            <person name="Redl S.M."/>
            <person name="Jensen T.O."/>
            <person name="Nielsen A.T."/>
        </authorList>
    </citation>
    <scope>NUCLEOTIDE SEQUENCE [LARGE SCALE GENOMIC DNA]</scope>
    <source>
        <strain evidence="4 6">DSM 103132</strain>
    </source>
</reference>
<sequence length="411" mass="46262">MTYGGFIPYGRQWIDEDDIAAVVEVLRSDWLTTGPKVKEFEEAFATYVNAEYAVSFSSGTAALHAAAFAAGFGPGDEVITTPITFVATANCILYMGATPVFADIDPRTYNIDPEQVARKVTPRTKAVIPVHFAGQPCDLDAIHQVAREHGLVVIEDAAHALGAEYKGKRIGGLSDMTIFSFHPVKHITTGEGGMVTTNSRQLYEKLVMFRNHGITREREKWRVWRENIGTNADQYISPQNGFGNSKLAAPWYYEVQFLGYNYRLSDIQAALGLSQLKKADYFLKCREAIAKAYNQGFAHLPGIIIPYQRDEVRSSWHLYVIQVNERTAGFNRDELFIFLRERNIGVNIHYIPVYRQPLYHHLGYCSQDFPGAEGYYHRTLTLPLFSGMKEEEIARVVSTVTQALKHGDFPS</sequence>
<dbReference type="GO" id="GO:0000271">
    <property type="term" value="P:polysaccharide biosynthetic process"/>
    <property type="evidence" value="ECO:0007669"/>
    <property type="project" value="TreeGrafter"/>
</dbReference>
<keyword evidence="7" id="KW-1185">Reference proteome</keyword>
<keyword evidence="2 3" id="KW-0663">Pyridoxal phosphate</keyword>